<feature type="transmembrane region" description="Helical" evidence="1">
    <location>
        <begin position="124"/>
        <end position="151"/>
    </location>
</feature>
<evidence type="ECO:0000313" key="4">
    <source>
        <dbReference type="Proteomes" id="UP000656804"/>
    </source>
</evidence>
<dbReference type="Proteomes" id="UP000656804">
    <property type="component" value="Unassembled WGS sequence"/>
</dbReference>
<dbReference type="Pfam" id="PF04892">
    <property type="entry name" value="VanZ"/>
    <property type="match status" value="1"/>
</dbReference>
<feature type="transmembrane region" description="Helical" evidence="1">
    <location>
        <begin position="42"/>
        <end position="61"/>
    </location>
</feature>
<dbReference type="RefSeq" id="WP_194502387.1">
    <property type="nucleotide sequence ID" value="NZ_JADIVZ010000002.1"/>
</dbReference>
<protein>
    <submittedName>
        <fullName evidence="3">VanZ family protein</fullName>
    </submittedName>
</protein>
<feature type="transmembrane region" description="Helical" evidence="1">
    <location>
        <begin position="99"/>
        <end position="117"/>
    </location>
</feature>
<feature type="transmembrane region" description="Helical" evidence="1">
    <location>
        <begin position="242"/>
        <end position="263"/>
    </location>
</feature>
<dbReference type="PANTHER" id="PTHR36834">
    <property type="entry name" value="MEMBRANE PROTEIN-RELATED"/>
    <property type="match status" value="1"/>
</dbReference>
<sequence>MSQQAVNAIVAVGLGSALAVVLLIPTAAVQYRRDGRLGPGDLVTLLGAAVYGLALWTYTLLPLPAGTYRCKVAQWHVFGTIGQIGLPERGLQPFLRDPAVLQVLFNVLLFVPLGYYVRVVLKRGVAVATLVGFAASLAIELTQYTAVWGIFGCAYRQLDVDDLLLNTVGALGGSLLSAVVVRRRSGDPRPLPSELTWGRRLMGLVCDALFVLLLGGLIAAAWRGATFFVLDTRPFRDEQWRVQWTVPFVLQAVLVLTQGRTVGELVVSVRARARHRWLAPLSRAVKLATGLAPVWCLVILPIPYRGGVLIGFLGTTVLAALLTPRHGGLSHAVARMRLEVVTPPGRAVEGAEDDVRSAV</sequence>
<dbReference type="InterPro" id="IPR053150">
    <property type="entry name" value="Teicoplanin_resist-assoc"/>
</dbReference>
<feature type="transmembrane region" description="Helical" evidence="1">
    <location>
        <begin position="308"/>
        <end position="327"/>
    </location>
</feature>
<dbReference type="AlphaFoldDB" id="A0A930UWU2"/>
<name>A0A930UWU2_9ACTN</name>
<dbReference type="EMBL" id="JADIVZ010000002">
    <property type="protein sequence ID" value="MBF4161127.1"/>
    <property type="molecule type" value="Genomic_DNA"/>
</dbReference>
<feature type="transmembrane region" description="Helical" evidence="1">
    <location>
        <begin position="163"/>
        <end position="181"/>
    </location>
</feature>
<evidence type="ECO:0000313" key="3">
    <source>
        <dbReference type="EMBL" id="MBF4161127.1"/>
    </source>
</evidence>
<keyword evidence="4" id="KW-1185">Reference proteome</keyword>
<feature type="domain" description="VanZ-like" evidence="2">
    <location>
        <begin position="50"/>
        <end position="178"/>
    </location>
</feature>
<keyword evidence="1" id="KW-0472">Membrane</keyword>
<feature type="transmembrane region" description="Helical" evidence="1">
    <location>
        <begin position="6"/>
        <end position="30"/>
    </location>
</feature>
<keyword evidence="1" id="KW-0812">Transmembrane</keyword>
<gene>
    <name evidence="3" type="ORF">ISG29_05445</name>
</gene>
<dbReference type="PANTHER" id="PTHR36834:SF1">
    <property type="entry name" value="INTEGRAL MEMBRANE PROTEIN"/>
    <property type="match status" value="1"/>
</dbReference>
<organism evidence="3 4">
    <name type="scientific">Nocardioides acrostichi</name>
    <dbReference type="NCBI Taxonomy" id="2784339"/>
    <lineage>
        <taxon>Bacteria</taxon>
        <taxon>Bacillati</taxon>
        <taxon>Actinomycetota</taxon>
        <taxon>Actinomycetes</taxon>
        <taxon>Propionibacteriales</taxon>
        <taxon>Nocardioidaceae</taxon>
        <taxon>Nocardioides</taxon>
    </lineage>
</organism>
<reference evidence="3" key="1">
    <citation type="submission" date="2020-11" db="EMBL/GenBank/DDBJ databases">
        <title>Nocardioides sp. CBS4Y-1, whole genome shotgun sequence.</title>
        <authorList>
            <person name="Tuo L."/>
        </authorList>
    </citation>
    <scope>NUCLEOTIDE SEQUENCE</scope>
    <source>
        <strain evidence="3">CBS4Y-1</strain>
    </source>
</reference>
<keyword evidence="1" id="KW-1133">Transmembrane helix</keyword>
<comment type="caution">
    <text evidence="3">The sequence shown here is derived from an EMBL/GenBank/DDBJ whole genome shotgun (WGS) entry which is preliminary data.</text>
</comment>
<evidence type="ECO:0000256" key="1">
    <source>
        <dbReference type="SAM" id="Phobius"/>
    </source>
</evidence>
<evidence type="ECO:0000259" key="2">
    <source>
        <dbReference type="Pfam" id="PF04892"/>
    </source>
</evidence>
<dbReference type="InterPro" id="IPR006976">
    <property type="entry name" value="VanZ-like"/>
</dbReference>
<accession>A0A930UWU2</accession>
<proteinExistence type="predicted"/>
<feature type="transmembrane region" description="Helical" evidence="1">
    <location>
        <begin position="284"/>
        <end position="302"/>
    </location>
</feature>
<feature type="transmembrane region" description="Helical" evidence="1">
    <location>
        <begin position="201"/>
        <end position="222"/>
    </location>
</feature>